<evidence type="ECO:0000313" key="5">
    <source>
        <dbReference type="Proteomes" id="UP000663852"/>
    </source>
</evidence>
<evidence type="ECO:0000256" key="1">
    <source>
        <dbReference type="ARBA" id="ARBA00022603"/>
    </source>
</evidence>
<dbReference type="InterPro" id="IPR041698">
    <property type="entry name" value="Methyltransf_25"/>
</dbReference>
<dbReference type="PANTHER" id="PTHR43861:SF1">
    <property type="entry name" value="TRANS-ACONITATE 2-METHYLTRANSFERASE"/>
    <property type="match status" value="1"/>
</dbReference>
<protein>
    <recommendedName>
        <fullName evidence="3">Methyltransferase domain-containing protein</fullName>
    </recommendedName>
</protein>
<evidence type="ECO:0000256" key="2">
    <source>
        <dbReference type="ARBA" id="ARBA00022679"/>
    </source>
</evidence>
<gene>
    <name evidence="4" type="ORF">EDS130_LOCUS41435</name>
</gene>
<accession>A0A815RXZ5</accession>
<keyword evidence="2" id="KW-0808">Transferase</keyword>
<name>A0A815RXZ5_ADIRI</name>
<dbReference type="OrthoDB" id="66144at2759"/>
<dbReference type="PANTHER" id="PTHR43861">
    <property type="entry name" value="TRANS-ACONITATE 2-METHYLTRANSFERASE-RELATED"/>
    <property type="match status" value="1"/>
</dbReference>
<dbReference type="GO" id="GO:0032259">
    <property type="term" value="P:methylation"/>
    <property type="evidence" value="ECO:0007669"/>
    <property type="project" value="UniProtKB-KW"/>
</dbReference>
<dbReference type="SUPFAM" id="SSF53335">
    <property type="entry name" value="S-adenosyl-L-methionine-dependent methyltransferases"/>
    <property type="match status" value="1"/>
</dbReference>
<evidence type="ECO:0000259" key="3">
    <source>
        <dbReference type="Pfam" id="PF13649"/>
    </source>
</evidence>
<dbReference type="InterPro" id="IPR029063">
    <property type="entry name" value="SAM-dependent_MTases_sf"/>
</dbReference>
<dbReference type="Proteomes" id="UP000663852">
    <property type="component" value="Unassembled WGS sequence"/>
</dbReference>
<organism evidence="4 5">
    <name type="scientific">Adineta ricciae</name>
    <name type="common">Rotifer</name>
    <dbReference type="NCBI Taxonomy" id="249248"/>
    <lineage>
        <taxon>Eukaryota</taxon>
        <taxon>Metazoa</taxon>
        <taxon>Spiralia</taxon>
        <taxon>Gnathifera</taxon>
        <taxon>Rotifera</taxon>
        <taxon>Eurotatoria</taxon>
        <taxon>Bdelloidea</taxon>
        <taxon>Adinetida</taxon>
        <taxon>Adinetidae</taxon>
        <taxon>Adineta</taxon>
    </lineage>
</organism>
<dbReference type="GO" id="GO:0008168">
    <property type="term" value="F:methyltransferase activity"/>
    <property type="evidence" value="ECO:0007669"/>
    <property type="project" value="UniProtKB-KW"/>
</dbReference>
<keyword evidence="1" id="KW-0489">Methyltransferase</keyword>
<dbReference type="AlphaFoldDB" id="A0A815RXZ5"/>
<dbReference type="CDD" id="cd02440">
    <property type="entry name" value="AdoMet_MTases"/>
    <property type="match status" value="1"/>
</dbReference>
<reference evidence="4" key="1">
    <citation type="submission" date="2021-02" db="EMBL/GenBank/DDBJ databases">
        <authorList>
            <person name="Nowell W R."/>
        </authorList>
    </citation>
    <scope>NUCLEOTIDE SEQUENCE</scope>
</reference>
<dbReference type="Gene3D" id="3.40.50.150">
    <property type="entry name" value="Vaccinia Virus protein VP39"/>
    <property type="match status" value="1"/>
</dbReference>
<comment type="caution">
    <text evidence="4">The sequence shown here is derived from an EMBL/GenBank/DDBJ whole genome shotgun (WGS) entry which is preliminary data.</text>
</comment>
<sequence>MEVHEAVAHEDESQFATEFTEYREKNVRLPVEHYTIHECMLKPLLNDRGLLTGKRILDLACGNGHYTRQLKDLGCAYIRGVDLSAPMIDIARKIERRDPKGIEYEVNDVINLSSSQQLYDLITGFYLFDYARDRDELLAMVRIISNQLGEGKHVIGIIGNVIAGKKMFDQRKYGVTREIKDPLDGERIPDGTEIVVTLYDEHDQPTTPFINYYYSPSTYEQVFREAGFKSLEWVPYQYDKNADDYAFFDDLINRAPSIGMVAKK</sequence>
<feature type="domain" description="Methyltransferase" evidence="3">
    <location>
        <begin position="56"/>
        <end position="139"/>
    </location>
</feature>
<dbReference type="Pfam" id="PF13649">
    <property type="entry name" value="Methyltransf_25"/>
    <property type="match status" value="1"/>
</dbReference>
<dbReference type="EMBL" id="CAJNOJ010000545">
    <property type="protein sequence ID" value="CAF1480977.1"/>
    <property type="molecule type" value="Genomic_DNA"/>
</dbReference>
<evidence type="ECO:0000313" key="4">
    <source>
        <dbReference type="EMBL" id="CAF1480977.1"/>
    </source>
</evidence>
<proteinExistence type="predicted"/>